<dbReference type="GO" id="GO:0003677">
    <property type="term" value="F:DNA binding"/>
    <property type="evidence" value="ECO:0007669"/>
    <property type="project" value="UniProtKB-UniRule"/>
</dbReference>
<dbReference type="InterPro" id="IPR044068">
    <property type="entry name" value="CB"/>
</dbReference>
<dbReference type="SUPFAM" id="SSF56349">
    <property type="entry name" value="DNA breaking-rejoining enzymes"/>
    <property type="match status" value="1"/>
</dbReference>
<dbReference type="GO" id="GO:0006310">
    <property type="term" value="P:DNA recombination"/>
    <property type="evidence" value="ECO:0007669"/>
    <property type="project" value="UniProtKB-KW"/>
</dbReference>
<evidence type="ECO:0000259" key="6">
    <source>
        <dbReference type="PROSITE" id="PS51898"/>
    </source>
</evidence>
<dbReference type="Gene3D" id="1.10.443.10">
    <property type="entry name" value="Intergrase catalytic core"/>
    <property type="match status" value="1"/>
</dbReference>
<keyword evidence="2" id="KW-0229">DNA integration</keyword>
<dbReference type="Pfam" id="PF13102">
    <property type="entry name" value="Phage_int_SAM_5"/>
    <property type="match status" value="1"/>
</dbReference>
<dbReference type="InterPro" id="IPR013762">
    <property type="entry name" value="Integrase-like_cat_sf"/>
</dbReference>
<dbReference type="RefSeq" id="WP_005865979.1">
    <property type="nucleotide sequence ID" value="NZ_CAXSKO010000008.1"/>
</dbReference>
<evidence type="ECO:0000313" key="8">
    <source>
        <dbReference type="EMBL" id="CUN32988.1"/>
    </source>
</evidence>
<dbReference type="CDD" id="cd01185">
    <property type="entry name" value="INTN1_C_like"/>
    <property type="match status" value="1"/>
</dbReference>
<keyword evidence="4" id="KW-0233">DNA recombination</keyword>
<evidence type="ECO:0000256" key="3">
    <source>
        <dbReference type="ARBA" id="ARBA00023125"/>
    </source>
</evidence>
<proteinExistence type="inferred from homology"/>
<organism evidence="8 10">
    <name type="scientific">Parabacteroides distasonis</name>
    <dbReference type="NCBI Taxonomy" id="823"/>
    <lineage>
        <taxon>Bacteria</taxon>
        <taxon>Pseudomonadati</taxon>
        <taxon>Bacteroidota</taxon>
        <taxon>Bacteroidia</taxon>
        <taxon>Bacteroidales</taxon>
        <taxon>Tannerellaceae</taxon>
        <taxon>Parabacteroides</taxon>
    </lineage>
</organism>
<dbReference type="PROSITE" id="PS51898">
    <property type="entry name" value="TYR_RECOMBINASE"/>
    <property type="match status" value="1"/>
</dbReference>
<evidence type="ECO:0000313" key="10">
    <source>
        <dbReference type="Proteomes" id="UP000095591"/>
    </source>
</evidence>
<evidence type="ECO:0000256" key="2">
    <source>
        <dbReference type="ARBA" id="ARBA00022908"/>
    </source>
</evidence>
<feature type="domain" description="Tyr recombinase" evidence="6">
    <location>
        <begin position="109"/>
        <end position="296"/>
    </location>
</feature>
<dbReference type="EMBL" id="JAQMPJ010000012">
    <property type="protein sequence ID" value="MDB9005991.1"/>
    <property type="molecule type" value="Genomic_DNA"/>
</dbReference>
<evidence type="ECO:0000313" key="9">
    <source>
        <dbReference type="EMBL" id="MDB9005991.1"/>
    </source>
</evidence>
<feature type="domain" description="Core-binding (CB)" evidence="7">
    <location>
        <begin position="1"/>
        <end position="87"/>
    </location>
</feature>
<evidence type="ECO:0000259" key="7">
    <source>
        <dbReference type="PROSITE" id="PS51900"/>
    </source>
</evidence>
<name>A0A173W437_PARDI</name>
<keyword evidence="3 5" id="KW-0238">DNA-binding</keyword>
<dbReference type="PROSITE" id="PS51900">
    <property type="entry name" value="CB"/>
    <property type="match status" value="1"/>
</dbReference>
<gene>
    <name evidence="8" type="primary">xerD_15</name>
    <name evidence="8" type="ORF">ERS852429_04219</name>
    <name evidence="9" type="ORF">PN599_13375</name>
</gene>
<accession>A0A173W437</accession>
<dbReference type="PANTHER" id="PTHR30349">
    <property type="entry name" value="PHAGE INTEGRASE-RELATED"/>
    <property type="match status" value="1"/>
</dbReference>
<dbReference type="InterPro" id="IPR002104">
    <property type="entry name" value="Integrase_catalytic"/>
</dbReference>
<dbReference type="EMBL" id="CYXP01000013">
    <property type="protein sequence ID" value="CUN32988.1"/>
    <property type="molecule type" value="Genomic_DNA"/>
</dbReference>
<reference evidence="9" key="2">
    <citation type="submission" date="2023-01" db="EMBL/GenBank/DDBJ databases">
        <title>Human gut microbiome strain richness.</title>
        <authorList>
            <person name="Chen-Liaw A."/>
        </authorList>
    </citation>
    <scope>NUCLEOTIDE SEQUENCE</scope>
    <source>
        <strain evidence="9">RTP21484st1_E5_RTP21484_190118</strain>
    </source>
</reference>
<comment type="similarity">
    <text evidence="1">Belongs to the 'phage' integrase family.</text>
</comment>
<reference evidence="8 10" key="1">
    <citation type="submission" date="2015-09" db="EMBL/GenBank/DDBJ databases">
        <authorList>
            <consortium name="Pathogen Informatics"/>
        </authorList>
    </citation>
    <scope>NUCLEOTIDE SEQUENCE [LARGE SCALE GENOMIC DNA]</scope>
    <source>
        <strain evidence="8 10">2789STDY5608872</strain>
    </source>
</reference>
<evidence type="ECO:0000256" key="4">
    <source>
        <dbReference type="ARBA" id="ARBA00023172"/>
    </source>
</evidence>
<protein>
    <submittedName>
        <fullName evidence="9">Site-specific integrase</fullName>
    </submittedName>
    <submittedName>
        <fullName evidence="8">Tyrosine recombinase XerD</fullName>
    </submittedName>
</protein>
<evidence type="ECO:0000256" key="5">
    <source>
        <dbReference type="PROSITE-ProRule" id="PRU01248"/>
    </source>
</evidence>
<dbReference type="Proteomes" id="UP001210126">
    <property type="component" value="Unassembled WGS sequence"/>
</dbReference>
<dbReference type="InterPro" id="IPR050090">
    <property type="entry name" value="Tyrosine_recombinase_XerCD"/>
</dbReference>
<dbReference type="Gene3D" id="1.10.150.130">
    <property type="match status" value="1"/>
</dbReference>
<dbReference type="InterPro" id="IPR010998">
    <property type="entry name" value="Integrase_recombinase_N"/>
</dbReference>
<evidence type="ECO:0000256" key="1">
    <source>
        <dbReference type="ARBA" id="ARBA00008857"/>
    </source>
</evidence>
<dbReference type="GO" id="GO:0015074">
    <property type="term" value="P:DNA integration"/>
    <property type="evidence" value="ECO:0007669"/>
    <property type="project" value="UniProtKB-KW"/>
</dbReference>
<dbReference type="AlphaFoldDB" id="A0A173W437"/>
<dbReference type="Pfam" id="PF00589">
    <property type="entry name" value="Phage_integrase"/>
    <property type="match status" value="1"/>
</dbReference>
<dbReference type="Proteomes" id="UP000095591">
    <property type="component" value="Unassembled WGS sequence"/>
</dbReference>
<dbReference type="InterPro" id="IPR025269">
    <property type="entry name" value="SAM-like_dom"/>
</dbReference>
<dbReference type="PANTHER" id="PTHR30349:SF64">
    <property type="entry name" value="PROPHAGE INTEGRASE INTD-RELATED"/>
    <property type="match status" value="1"/>
</dbReference>
<dbReference type="InterPro" id="IPR011010">
    <property type="entry name" value="DNA_brk_join_enz"/>
</dbReference>
<sequence>MKKEDVVGGMLAYIAHLREVGRYSTAKSYLDALRSFKCFCGMEEIPYAYIDKERLLLYQAWLSKRGCMRNTVSTYMRRIRHIYNLAVEAGEVSYIPNLFKGVFTGVESKRKKALPLDSLRSLMGTPRVEPEMRRTQLCFCLMFSFSGMAFVDFAHLRKENVKDGVLSYHRQKSGSFIRVEIPADVRLLLDELAVCTDKDSPYLFPFLSGKKTGEAAYAEYNGALLRFNRNLRSLAETCGVGEPVTSYTIRHSFATTLKEQDVPIEMISELLGHTSIKTTQIYLKSFSLERLSAVNRACFESVYKPVSEVG</sequence>